<sequence>MQRFINTALDSYWLWLLARLCLMVIFISSGLAKLFDIEGSLAEMRAAGLHPAWLFNLASASVLLTGSVLILLNRWVWLGAGMLSAFLILTIAIVHTFWNMSAPNMQISLYFALEHITVIGGLWVTAIASRLRQRLANTREAA</sequence>
<dbReference type="Pfam" id="PF07681">
    <property type="entry name" value="DoxX"/>
    <property type="match status" value="1"/>
</dbReference>
<evidence type="ECO:0000256" key="2">
    <source>
        <dbReference type="ARBA" id="ARBA00022692"/>
    </source>
</evidence>
<evidence type="ECO:0000256" key="3">
    <source>
        <dbReference type="ARBA" id="ARBA00022989"/>
    </source>
</evidence>
<reference evidence="6 7" key="1">
    <citation type="submission" date="2016-10" db="EMBL/GenBank/DDBJ databases">
        <authorList>
            <person name="Varghese N."/>
            <person name="Submissions S."/>
        </authorList>
    </citation>
    <scope>NUCLEOTIDE SEQUENCE [LARGE SCALE GENOMIC DNA]</scope>
    <source>
        <strain evidence="6 7">CGMCC 1.6853</strain>
    </source>
</reference>
<dbReference type="InterPro" id="IPR032808">
    <property type="entry name" value="DoxX"/>
</dbReference>
<evidence type="ECO:0000256" key="1">
    <source>
        <dbReference type="ARBA" id="ARBA00004141"/>
    </source>
</evidence>
<evidence type="ECO:0000256" key="4">
    <source>
        <dbReference type="ARBA" id="ARBA00023136"/>
    </source>
</evidence>
<keyword evidence="7" id="KW-1185">Reference proteome</keyword>
<dbReference type="RefSeq" id="WP_033633411.1">
    <property type="nucleotide sequence ID" value="NZ_CBCSIN010000001.1"/>
</dbReference>
<feature type="transmembrane region" description="Helical" evidence="5">
    <location>
        <begin position="12"/>
        <end position="32"/>
    </location>
</feature>
<evidence type="ECO:0000313" key="6">
    <source>
        <dbReference type="EMBL" id="SCX82925.1"/>
    </source>
</evidence>
<accession>A0A1G5AYF1</accession>
<organism evidence="6 7">
    <name type="scientific">Serratia nematodiphila</name>
    <dbReference type="NCBI Taxonomy" id="458197"/>
    <lineage>
        <taxon>Bacteria</taxon>
        <taxon>Pseudomonadati</taxon>
        <taxon>Pseudomonadota</taxon>
        <taxon>Gammaproteobacteria</taxon>
        <taxon>Enterobacterales</taxon>
        <taxon>Yersiniaceae</taxon>
        <taxon>Serratia</taxon>
    </lineage>
</organism>
<proteinExistence type="predicted"/>
<evidence type="ECO:0000313" key="7">
    <source>
        <dbReference type="Proteomes" id="UP000183031"/>
    </source>
</evidence>
<comment type="subcellular location">
    <subcellularLocation>
        <location evidence="1">Membrane</location>
        <topology evidence="1">Multi-pass membrane protein</topology>
    </subcellularLocation>
</comment>
<protein>
    <submittedName>
        <fullName evidence="6">Transmembrane protein</fullName>
    </submittedName>
</protein>
<dbReference type="EMBL" id="FMUT01000002">
    <property type="protein sequence ID" value="SCX82925.1"/>
    <property type="molecule type" value="Genomic_DNA"/>
</dbReference>
<dbReference type="Proteomes" id="UP000183031">
    <property type="component" value="Unassembled WGS sequence"/>
</dbReference>
<gene>
    <name evidence="6" type="ORF">SAMN02927935_00245</name>
</gene>
<feature type="transmembrane region" description="Helical" evidence="5">
    <location>
        <begin position="77"/>
        <end position="98"/>
    </location>
</feature>
<feature type="transmembrane region" description="Helical" evidence="5">
    <location>
        <begin position="110"/>
        <end position="129"/>
    </location>
</feature>
<comment type="caution">
    <text evidence="6">The sequence shown here is derived from an EMBL/GenBank/DDBJ whole genome shotgun (WGS) entry which is preliminary data.</text>
</comment>
<name>A0A1G5AYF1_9GAMM</name>
<keyword evidence="4 5" id="KW-0472">Membrane</keyword>
<evidence type="ECO:0000256" key="5">
    <source>
        <dbReference type="SAM" id="Phobius"/>
    </source>
</evidence>
<keyword evidence="2 5" id="KW-0812">Transmembrane</keyword>
<keyword evidence="3 5" id="KW-1133">Transmembrane helix</keyword>
<feature type="transmembrane region" description="Helical" evidence="5">
    <location>
        <begin position="52"/>
        <end position="72"/>
    </location>
</feature>